<keyword evidence="4" id="KW-1185">Reference proteome</keyword>
<evidence type="ECO:0000313" key="3">
    <source>
        <dbReference type="EMBL" id="KAK8155927.1"/>
    </source>
</evidence>
<feature type="compositionally biased region" description="Basic and acidic residues" evidence="1">
    <location>
        <begin position="627"/>
        <end position="639"/>
    </location>
</feature>
<feature type="compositionally biased region" description="Low complexity" evidence="1">
    <location>
        <begin position="35"/>
        <end position="48"/>
    </location>
</feature>
<evidence type="ECO:0000313" key="4">
    <source>
        <dbReference type="Proteomes" id="UP001456524"/>
    </source>
</evidence>
<evidence type="ECO:0000256" key="2">
    <source>
        <dbReference type="SAM" id="Phobius"/>
    </source>
</evidence>
<sequence>MASPQQPQSGQPASPGRRHSSATPEIVHASAASDRGSPSRQSNPSPRRYPVRPDLIRPQTIRLRRLPSTSIPRLETIQSPVDGPPPQDGDQWQANRRRSSSEPQRPSFNPVDQAQTRTPMNNMPSVPELPPNTAVENYEPVQPSSRPATANAPPGPGRLRRMSTAALGGFGRNRSTAQMSQLPPELEYDSRIVDLLDVIDPEVSTLNSLTNVQNSLFVPDLGRFVNRSSAYQLSRRPTRIDEPASGEEKVGLAAAPTEPISRQPSATTVQTQATERPQTAERPHLDRTFSITSVLSENRHAVLPHGISLEGWSEEEKLELDDHVRHMLHSRRSRIKRSLKGFGKYVSTPLGFLVTLYATLITLFGLAWVLFLIGWIYVGNKQLYIINIIDNVLVALFAIVGDGLAPFRIIDTYHMIYIAHYHRLTWKIRQKKKLPSLENENDLPEQTAKEEDVETGRIEKEELSVLTEKQQKKLEHHQKKFCKSHTFYKPHETETHFAFPLRLLIAVVILLDLHSCFQIALGACTWGIPYKTRPQALTATILCCSITVNITAGIVISVGDRMSRKKDVIERMSRQELTEEAIKKMEKRQEKQEDHMRAIDEDPEGEQDARKGRMSLDVFRKSLDVTRGRKSMDKKRTLRTESSNSGSASGEESFSLKSPTREIPEEAEEDGQDKNKALAAEAKEQPQASSSRSSMPLAGKVGSSSSK</sequence>
<gene>
    <name evidence="3" type="ORF">IWX90DRAFT_52924</name>
</gene>
<feature type="compositionally biased region" description="Basic and acidic residues" evidence="1">
    <location>
        <begin position="584"/>
        <end position="600"/>
    </location>
</feature>
<feature type="transmembrane region" description="Helical" evidence="2">
    <location>
        <begin position="350"/>
        <end position="378"/>
    </location>
</feature>
<comment type="caution">
    <text evidence="3">The sequence shown here is derived from an EMBL/GenBank/DDBJ whole genome shotgun (WGS) entry which is preliminary data.</text>
</comment>
<feature type="transmembrane region" description="Helical" evidence="2">
    <location>
        <begin position="534"/>
        <end position="556"/>
    </location>
</feature>
<feature type="compositionally biased region" description="Basic and acidic residues" evidence="1">
    <location>
        <begin position="238"/>
        <end position="250"/>
    </location>
</feature>
<dbReference type="InterPro" id="IPR021369">
    <property type="entry name" value="DUF2985"/>
</dbReference>
<keyword evidence="2" id="KW-0812">Transmembrane</keyword>
<dbReference type="Pfam" id="PF11204">
    <property type="entry name" value="DUF2985"/>
    <property type="match status" value="1"/>
</dbReference>
<feature type="region of interest" description="Disordered" evidence="1">
    <location>
        <begin position="627"/>
        <end position="707"/>
    </location>
</feature>
<feature type="compositionally biased region" description="Low complexity" evidence="1">
    <location>
        <begin position="1"/>
        <end position="15"/>
    </location>
</feature>
<feature type="compositionally biased region" description="Polar residues" evidence="1">
    <location>
        <begin position="67"/>
        <end position="79"/>
    </location>
</feature>
<feature type="transmembrane region" description="Helical" evidence="2">
    <location>
        <begin position="384"/>
        <end position="405"/>
    </location>
</feature>
<feature type="compositionally biased region" description="Polar residues" evidence="1">
    <location>
        <begin position="260"/>
        <end position="277"/>
    </location>
</feature>
<feature type="compositionally biased region" description="Low complexity" evidence="1">
    <location>
        <begin position="641"/>
        <end position="655"/>
    </location>
</feature>
<feature type="compositionally biased region" description="Basic and acidic residues" evidence="1">
    <location>
        <begin position="672"/>
        <end position="684"/>
    </location>
</feature>
<feature type="region of interest" description="Disordered" evidence="1">
    <location>
        <begin position="1"/>
        <end position="162"/>
    </location>
</feature>
<evidence type="ECO:0000256" key="1">
    <source>
        <dbReference type="SAM" id="MobiDB-lite"/>
    </source>
</evidence>
<feature type="transmembrane region" description="Helical" evidence="2">
    <location>
        <begin position="503"/>
        <end position="528"/>
    </location>
</feature>
<feature type="compositionally biased region" description="Polar residues" evidence="1">
    <location>
        <begin position="110"/>
        <end position="124"/>
    </location>
</feature>
<feature type="region of interest" description="Disordered" evidence="1">
    <location>
        <begin position="235"/>
        <end position="283"/>
    </location>
</feature>
<keyword evidence="2" id="KW-1133">Transmembrane helix</keyword>
<dbReference type="PANTHER" id="PTHR35872:SF2">
    <property type="entry name" value="INTEGRAL MEMBRANE PROTEIN (AFU_ORTHOLOGUE AFUA_5G07110)"/>
    <property type="match status" value="1"/>
</dbReference>
<reference evidence="3 4" key="1">
    <citation type="journal article" date="2022" name="G3 (Bethesda)">
        <title>Enemy or ally: a genomic approach to elucidate the lifestyle of Phyllosticta citrichinaensis.</title>
        <authorList>
            <person name="Buijs V.A."/>
            <person name="Groenewald J.Z."/>
            <person name="Haridas S."/>
            <person name="LaButti K.M."/>
            <person name="Lipzen A."/>
            <person name="Martin F.M."/>
            <person name="Barry K."/>
            <person name="Grigoriev I.V."/>
            <person name="Crous P.W."/>
            <person name="Seidl M.F."/>
        </authorList>
    </citation>
    <scope>NUCLEOTIDE SEQUENCE [LARGE SCALE GENOMIC DNA]</scope>
    <source>
        <strain evidence="3 4">CBS 129764</strain>
    </source>
</reference>
<organism evidence="3 4">
    <name type="scientific">Phyllosticta citrichinensis</name>
    <dbReference type="NCBI Taxonomy" id="1130410"/>
    <lineage>
        <taxon>Eukaryota</taxon>
        <taxon>Fungi</taxon>
        <taxon>Dikarya</taxon>
        <taxon>Ascomycota</taxon>
        <taxon>Pezizomycotina</taxon>
        <taxon>Dothideomycetes</taxon>
        <taxon>Dothideomycetes incertae sedis</taxon>
        <taxon>Botryosphaeriales</taxon>
        <taxon>Phyllostictaceae</taxon>
        <taxon>Phyllosticta</taxon>
    </lineage>
</organism>
<dbReference type="Proteomes" id="UP001456524">
    <property type="component" value="Unassembled WGS sequence"/>
</dbReference>
<keyword evidence="2" id="KW-0472">Membrane</keyword>
<name>A0ABR1XIS7_9PEZI</name>
<accession>A0ABR1XIS7</accession>
<protein>
    <submittedName>
        <fullName evidence="3">Integral membrane protein</fullName>
    </submittedName>
</protein>
<dbReference type="PANTHER" id="PTHR35872">
    <property type="entry name" value="INTEGRAL MEMBRANE PROTEIN (AFU_ORTHOLOGUE AFUA_5G07110)"/>
    <property type="match status" value="1"/>
</dbReference>
<feature type="region of interest" description="Disordered" evidence="1">
    <location>
        <begin position="584"/>
        <end position="615"/>
    </location>
</feature>
<dbReference type="EMBL" id="JBBWUH010000010">
    <property type="protein sequence ID" value="KAK8155927.1"/>
    <property type="molecule type" value="Genomic_DNA"/>
</dbReference>
<proteinExistence type="predicted"/>